<protein>
    <submittedName>
        <fullName evidence="2">Uncharacterized protein</fullName>
    </submittedName>
</protein>
<accession>A0AAV5F9B8</accession>
<dbReference type="AlphaFoldDB" id="A0AAV5F9B8"/>
<feature type="region of interest" description="Disordered" evidence="1">
    <location>
        <begin position="1"/>
        <end position="54"/>
    </location>
</feature>
<evidence type="ECO:0000313" key="2">
    <source>
        <dbReference type="EMBL" id="GJN31473.1"/>
    </source>
</evidence>
<name>A0AAV5F9B8_ELECO</name>
<evidence type="ECO:0000313" key="3">
    <source>
        <dbReference type="Proteomes" id="UP001054889"/>
    </source>
</evidence>
<comment type="caution">
    <text evidence="2">The sequence shown here is derived from an EMBL/GenBank/DDBJ whole genome shotgun (WGS) entry which is preliminary data.</text>
</comment>
<feature type="compositionally biased region" description="Pro residues" evidence="1">
    <location>
        <begin position="22"/>
        <end position="31"/>
    </location>
</feature>
<dbReference type="Proteomes" id="UP001054889">
    <property type="component" value="Unassembled WGS sequence"/>
</dbReference>
<reference evidence="2" key="2">
    <citation type="submission" date="2021-12" db="EMBL/GenBank/DDBJ databases">
        <title>Resequencing data analysis of finger millet.</title>
        <authorList>
            <person name="Hatakeyama M."/>
            <person name="Aluri S."/>
            <person name="Balachadran M.T."/>
            <person name="Sivarajan S.R."/>
            <person name="Poveda L."/>
            <person name="Shimizu-Inatsugi R."/>
            <person name="Schlapbach R."/>
            <person name="Sreeman S.M."/>
            <person name="Shimizu K.K."/>
        </authorList>
    </citation>
    <scope>NUCLEOTIDE SEQUENCE</scope>
</reference>
<organism evidence="2 3">
    <name type="scientific">Eleusine coracana subsp. coracana</name>
    <dbReference type="NCBI Taxonomy" id="191504"/>
    <lineage>
        <taxon>Eukaryota</taxon>
        <taxon>Viridiplantae</taxon>
        <taxon>Streptophyta</taxon>
        <taxon>Embryophyta</taxon>
        <taxon>Tracheophyta</taxon>
        <taxon>Spermatophyta</taxon>
        <taxon>Magnoliopsida</taxon>
        <taxon>Liliopsida</taxon>
        <taxon>Poales</taxon>
        <taxon>Poaceae</taxon>
        <taxon>PACMAD clade</taxon>
        <taxon>Chloridoideae</taxon>
        <taxon>Cynodonteae</taxon>
        <taxon>Eleusininae</taxon>
        <taxon>Eleusine</taxon>
    </lineage>
</organism>
<sequence>MAAPLLRPRLRLLPRNRGASLSPPPAQPPPPHPRDFSAAPLPLPAPPPCELNSSTPPYVACAQPSPVRICGHLQLAEGEELRPDASA</sequence>
<evidence type="ECO:0000256" key="1">
    <source>
        <dbReference type="SAM" id="MobiDB-lite"/>
    </source>
</evidence>
<keyword evidence="3" id="KW-1185">Reference proteome</keyword>
<reference evidence="2" key="1">
    <citation type="journal article" date="2018" name="DNA Res.">
        <title>Multiple hybrid de novo genome assembly of finger millet, an orphan allotetraploid crop.</title>
        <authorList>
            <person name="Hatakeyama M."/>
            <person name="Aluri S."/>
            <person name="Balachadran M.T."/>
            <person name="Sivarajan S.R."/>
            <person name="Patrignani A."/>
            <person name="Gruter S."/>
            <person name="Poveda L."/>
            <person name="Shimizu-Inatsugi R."/>
            <person name="Baeten J."/>
            <person name="Francoijs K.J."/>
            <person name="Nataraja K.N."/>
            <person name="Reddy Y.A.N."/>
            <person name="Phadnis S."/>
            <person name="Ravikumar R.L."/>
            <person name="Schlapbach R."/>
            <person name="Sreeman S.M."/>
            <person name="Shimizu K.K."/>
        </authorList>
    </citation>
    <scope>NUCLEOTIDE SEQUENCE</scope>
</reference>
<proteinExistence type="predicted"/>
<dbReference type="EMBL" id="BQKI01000082">
    <property type="protein sequence ID" value="GJN31473.1"/>
    <property type="molecule type" value="Genomic_DNA"/>
</dbReference>
<gene>
    <name evidence="2" type="primary">gb19875</name>
    <name evidence="2" type="ORF">PR202_gb19875</name>
</gene>